<dbReference type="InterPro" id="IPR022644">
    <property type="entry name" value="De-COase2_N"/>
</dbReference>
<feature type="modified residue" description="N6-(pyridoxal phosphate)lysine" evidence="5 7">
    <location>
        <position position="47"/>
    </location>
</feature>
<evidence type="ECO:0000259" key="9">
    <source>
        <dbReference type="Pfam" id="PF00278"/>
    </source>
</evidence>
<keyword evidence="5 8" id="KW-0457">Lysine biosynthesis</keyword>
<sequence length="386" mass="40508">MIARPDLLTAAERFGTPLYVYDAAELDAALSRVRAAFGGARVYYAIKANPNLTLLGRLRAAGVGFECVSAGEIARAEQVGMTGDEVLINGPAKSAGEYAAGARLGATFVVDREEEVGLLPPGSRALVRVNPALSVSTHDHLATGAADSKFGVTPAQAPGVLEALRAAGHDARGLHVHIGSAIRDASDFSAAFARLAELHAQTGDLEVLDVGGGWGVDADLPGIAREARTAASAFGARLWVEPGRYLVARAGTLLTRVVGTKRTGRNFLLTDAGMTELLRPMLYGAEHPVTALWNGDEEGTWDVAGPACESGDLLARNVRLPSPTPGDLLAVGQAGAYGASMSSAYLTRPRPAEALWDGQDWTLIRRRETPQDVWAAEIVPTAARQS</sequence>
<dbReference type="PANTHER" id="PTHR43727">
    <property type="entry name" value="DIAMINOPIMELATE DECARBOXYLASE"/>
    <property type="match status" value="1"/>
</dbReference>
<comment type="catalytic activity">
    <reaction evidence="5 8">
        <text>meso-2,6-diaminopimelate + H(+) = L-lysine + CO2</text>
        <dbReference type="Rhea" id="RHEA:15101"/>
        <dbReference type="ChEBI" id="CHEBI:15378"/>
        <dbReference type="ChEBI" id="CHEBI:16526"/>
        <dbReference type="ChEBI" id="CHEBI:32551"/>
        <dbReference type="ChEBI" id="CHEBI:57791"/>
        <dbReference type="EC" id="4.1.1.20"/>
    </reaction>
</comment>
<dbReference type="Gene3D" id="3.20.20.10">
    <property type="entry name" value="Alanine racemase"/>
    <property type="match status" value="1"/>
</dbReference>
<keyword evidence="4 5" id="KW-0456">Lyase</keyword>
<dbReference type="GO" id="GO:0008836">
    <property type="term" value="F:diaminopimelate decarboxylase activity"/>
    <property type="evidence" value="ECO:0007669"/>
    <property type="project" value="UniProtKB-UniRule"/>
</dbReference>
<dbReference type="EC" id="4.1.1.20" evidence="5 6"/>
<dbReference type="Gene3D" id="2.40.37.10">
    <property type="entry name" value="Lyase, Ornithine Decarboxylase, Chain A, domain 1"/>
    <property type="match status" value="1"/>
</dbReference>
<name>A0A7W8GCB3_9DEIO</name>
<evidence type="ECO:0000256" key="4">
    <source>
        <dbReference type="ARBA" id="ARBA00023239"/>
    </source>
</evidence>
<dbReference type="PRINTS" id="PR01181">
    <property type="entry name" value="DAPDCRBXLASE"/>
</dbReference>
<feature type="binding site" evidence="5">
    <location>
        <position position="213"/>
    </location>
    <ligand>
        <name>pyridoxal 5'-phosphate</name>
        <dbReference type="ChEBI" id="CHEBI:597326"/>
    </ligand>
</feature>
<dbReference type="InterPro" id="IPR009006">
    <property type="entry name" value="Ala_racemase/Decarboxylase_C"/>
</dbReference>
<dbReference type="UniPathway" id="UPA00034">
    <property type="reaction ID" value="UER00027"/>
</dbReference>
<comment type="pathway">
    <text evidence="5 8">Amino-acid biosynthesis; L-lysine biosynthesis via DAP pathway; L-lysine from DL-2,6-diaminopimelate: step 1/1.</text>
</comment>
<comment type="similarity">
    <text evidence="5">Belongs to the Orn/Lys/Arg decarboxylase class-II family. LysA subfamily.</text>
</comment>
<dbReference type="AlphaFoldDB" id="A0A7W8GCB3"/>
<feature type="binding site" evidence="5">
    <location>
        <begin position="241"/>
        <end position="244"/>
    </location>
    <ligand>
        <name>pyridoxal 5'-phosphate</name>
        <dbReference type="ChEBI" id="CHEBI:597326"/>
    </ligand>
</feature>
<protein>
    <recommendedName>
        <fullName evidence="5 6">Diaminopimelate decarboxylase</fullName>
        <shortName evidence="5">DAP decarboxylase</shortName>
        <shortName evidence="5">DAPDC</shortName>
        <ecNumber evidence="5 6">4.1.1.20</ecNumber>
    </recommendedName>
</protein>
<dbReference type="SUPFAM" id="SSF51419">
    <property type="entry name" value="PLP-binding barrel"/>
    <property type="match status" value="1"/>
</dbReference>
<feature type="binding site" evidence="5">
    <location>
        <position position="279"/>
    </location>
    <ligand>
        <name>substrate</name>
    </ligand>
</feature>
<evidence type="ECO:0000256" key="7">
    <source>
        <dbReference type="PIRSR" id="PIRSR600183-50"/>
    </source>
</evidence>
<comment type="function">
    <text evidence="5">Specifically catalyzes the decarboxylation of meso-diaminopimelate (meso-DAP) to L-lysine.</text>
</comment>
<feature type="binding site" evidence="5">
    <location>
        <position position="337"/>
    </location>
    <ligand>
        <name>substrate</name>
    </ligand>
</feature>
<dbReference type="GO" id="GO:0030170">
    <property type="term" value="F:pyridoxal phosphate binding"/>
    <property type="evidence" value="ECO:0007669"/>
    <property type="project" value="UniProtKB-UniRule"/>
</dbReference>
<dbReference type="InterPro" id="IPR029066">
    <property type="entry name" value="PLP-binding_barrel"/>
</dbReference>
<dbReference type="SUPFAM" id="SSF50621">
    <property type="entry name" value="Alanine racemase C-terminal domain-like"/>
    <property type="match status" value="1"/>
</dbReference>
<dbReference type="EMBL" id="JACHFN010000001">
    <property type="protein sequence ID" value="MBB5232711.1"/>
    <property type="molecule type" value="Genomic_DNA"/>
</dbReference>
<dbReference type="CDD" id="cd06828">
    <property type="entry name" value="PLPDE_III_DapDC"/>
    <property type="match status" value="1"/>
</dbReference>
<dbReference type="PRINTS" id="PR01179">
    <property type="entry name" value="ODADCRBXLASE"/>
</dbReference>
<comment type="subunit">
    <text evidence="5">Homodimer.</text>
</comment>
<feature type="domain" description="Orn/DAP/Arg decarboxylase 2 C-terminal" evidence="9">
    <location>
        <begin position="19"/>
        <end position="335"/>
    </location>
</feature>
<evidence type="ECO:0000256" key="3">
    <source>
        <dbReference type="ARBA" id="ARBA00022898"/>
    </source>
</evidence>
<evidence type="ECO:0000256" key="8">
    <source>
        <dbReference type="RuleBase" id="RU003738"/>
    </source>
</evidence>
<accession>A0A7W8GCB3</accession>
<feature type="binding site" evidence="5">
    <location>
        <position position="309"/>
    </location>
    <ligand>
        <name>substrate</name>
    </ligand>
</feature>
<keyword evidence="2 5" id="KW-0210">Decarboxylase</keyword>
<evidence type="ECO:0000256" key="1">
    <source>
        <dbReference type="ARBA" id="ARBA00001933"/>
    </source>
</evidence>
<reference evidence="11 12" key="1">
    <citation type="submission" date="2020-08" db="EMBL/GenBank/DDBJ databases">
        <title>Genomic Encyclopedia of Type Strains, Phase IV (KMG-IV): sequencing the most valuable type-strain genomes for metagenomic binning, comparative biology and taxonomic classification.</title>
        <authorList>
            <person name="Goeker M."/>
        </authorList>
    </citation>
    <scope>NUCLEOTIDE SEQUENCE [LARGE SCALE GENOMIC DNA]</scope>
    <source>
        <strain evidence="11 12">DSM 101791</strain>
    </source>
</reference>
<evidence type="ECO:0000256" key="2">
    <source>
        <dbReference type="ARBA" id="ARBA00022793"/>
    </source>
</evidence>
<feature type="binding site" evidence="5">
    <location>
        <position position="337"/>
    </location>
    <ligand>
        <name>pyridoxal 5'-phosphate</name>
        <dbReference type="ChEBI" id="CHEBI:597326"/>
    </ligand>
</feature>
<dbReference type="GO" id="GO:0009089">
    <property type="term" value="P:lysine biosynthetic process via diaminopimelate"/>
    <property type="evidence" value="ECO:0007669"/>
    <property type="project" value="UniProtKB-UniRule"/>
</dbReference>
<dbReference type="HAMAP" id="MF_02120">
    <property type="entry name" value="LysA"/>
    <property type="match status" value="1"/>
</dbReference>
<feature type="binding site" evidence="5">
    <location>
        <position position="244"/>
    </location>
    <ligand>
        <name>substrate</name>
    </ligand>
</feature>
<dbReference type="PANTHER" id="PTHR43727:SF2">
    <property type="entry name" value="GROUP IV DECARBOXYLASE"/>
    <property type="match status" value="1"/>
</dbReference>
<evidence type="ECO:0000313" key="12">
    <source>
        <dbReference type="Proteomes" id="UP000525389"/>
    </source>
</evidence>
<evidence type="ECO:0000256" key="5">
    <source>
        <dbReference type="HAMAP-Rule" id="MF_02120"/>
    </source>
</evidence>
<dbReference type="InterPro" id="IPR002986">
    <property type="entry name" value="DAP_deCOOHase_LysA"/>
</dbReference>
<dbReference type="InterPro" id="IPR022643">
    <property type="entry name" value="De-COase2_C"/>
</dbReference>
<comment type="caution">
    <text evidence="11">The sequence shown here is derived from an EMBL/GenBank/DDBJ whole genome shotgun (WGS) entry which is preliminary data.</text>
</comment>
<dbReference type="PROSITE" id="PS00878">
    <property type="entry name" value="ODR_DC_2_1"/>
    <property type="match status" value="1"/>
</dbReference>
<organism evidence="11 12">
    <name type="scientific">Deinococcus budaensis</name>
    <dbReference type="NCBI Taxonomy" id="1665626"/>
    <lineage>
        <taxon>Bacteria</taxon>
        <taxon>Thermotogati</taxon>
        <taxon>Deinococcota</taxon>
        <taxon>Deinococci</taxon>
        <taxon>Deinococcales</taxon>
        <taxon>Deinococcaceae</taxon>
        <taxon>Deinococcus</taxon>
    </lineage>
</organism>
<keyword evidence="12" id="KW-1185">Reference proteome</keyword>
<evidence type="ECO:0000256" key="6">
    <source>
        <dbReference type="NCBIfam" id="TIGR01048"/>
    </source>
</evidence>
<evidence type="ECO:0000313" key="11">
    <source>
        <dbReference type="EMBL" id="MBB5232711.1"/>
    </source>
</evidence>
<dbReference type="NCBIfam" id="TIGR01048">
    <property type="entry name" value="lysA"/>
    <property type="match status" value="1"/>
</dbReference>
<keyword evidence="5" id="KW-0028">Amino-acid biosynthesis</keyword>
<evidence type="ECO:0000259" key="10">
    <source>
        <dbReference type="Pfam" id="PF02784"/>
    </source>
</evidence>
<feature type="domain" description="Orn/DAP/Arg decarboxylase 2 N-terminal" evidence="10">
    <location>
        <begin position="25"/>
        <end position="248"/>
    </location>
</feature>
<dbReference type="InterPro" id="IPR022653">
    <property type="entry name" value="De-COase2_pyr-phos_BS"/>
</dbReference>
<dbReference type="Proteomes" id="UP000525389">
    <property type="component" value="Unassembled WGS sequence"/>
</dbReference>
<keyword evidence="3 5" id="KW-0663">Pyridoxal phosphate</keyword>
<dbReference type="Pfam" id="PF02784">
    <property type="entry name" value="Orn_Arg_deC_N"/>
    <property type="match status" value="1"/>
</dbReference>
<comment type="cofactor">
    <cofactor evidence="1 5 7 8">
        <name>pyridoxal 5'-phosphate</name>
        <dbReference type="ChEBI" id="CHEBI:597326"/>
    </cofactor>
</comment>
<feature type="active site" description="Proton donor" evidence="7">
    <location>
        <position position="308"/>
    </location>
</feature>
<dbReference type="RefSeq" id="WP_184024083.1">
    <property type="nucleotide sequence ID" value="NZ_JACHFN010000001.1"/>
</dbReference>
<proteinExistence type="inferred from homology"/>
<gene>
    <name evidence="5" type="primary">lysA</name>
    <name evidence="11" type="ORF">HNQ09_000128</name>
</gene>
<dbReference type="Pfam" id="PF00278">
    <property type="entry name" value="Orn_DAP_Arg_deC"/>
    <property type="match status" value="1"/>
</dbReference>
<dbReference type="InterPro" id="IPR000183">
    <property type="entry name" value="Orn/DAP/Arg_de-COase"/>
</dbReference>
<feature type="binding site" evidence="5">
    <location>
        <position position="283"/>
    </location>
    <ligand>
        <name>substrate</name>
    </ligand>
</feature>